<gene>
    <name evidence="1" type="ORF">O987_17300</name>
</gene>
<dbReference type="GO" id="GO:0003887">
    <property type="term" value="F:DNA-directed DNA polymerase activity"/>
    <property type="evidence" value="ECO:0007669"/>
    <property type="project" value="InterPro"/>
</dbReference>
<dbReference type="GO" id="GO:0032298">
    <property type="term" value="P:positive regulation of DNA-templated DNA replication initiation"/>
    <property type="evidence" value="ECO:0007669"/>
    <property type="project" value="TreeGrafter"/>
</dbReference>
<dbReference type="PANTHER" id="PTHR38767:SF1">
    <property type="entry name" value="DNA POLYMERASE III SUBUNIT CHI"/>
    <property type="match status" value="1"/>
</dbReference>
<dbReference type="Gene3D" id="3.40.50.10110">
    <property type="entry name" value="DNA polymerase III subunit chi"/>
    <property type="match status" value="1"/>
</dbReference>
<name>A0A076PW73_COMTE</name>
<reference evidence="1 2" key="1">
    <citation type="journal article" date="2014" name="Genome Announc.">
        <title>Complete Genome Sequence of Polychlorinated Biphenyl Degrader Comamonas testosteroni TK102 (NBRC 109938).</title>
        <authorList>
            <person name="Fukuda K."/>
            <person name="Hosoyama A."/>
            <person name="Tsuchikane K."/>
            <person name="Ohji S."/>
            <person name="Yamazoe A."/>
            <person name="Fujita N."/>
            <person name="Shintani M."/>
            <person name="Kimbara K."/>
        </authorList>
    </citation>
    <scope>NUCLEOTIDE SEQUENCE [LARGE SCALE GENOMIC DNA]</scope>
    <source>
        <strain evidence="1">TK102</strain>
    </source>
</reference>
<dbReference type="AlphaFoldDB" id="A0A076PW73"/>
<dbReference type="GO" id="GO:0003677">
    <property type="term" value="F:DNA binding"/>
    <property type="evidence" value="ECO:0007669"/>
    <property type="project" value="InterPro"/>
</dbReference>
<dbReference type="SUPFAM" id="SSF102400">
    <property type="entry name" value="DNA polymerase III chi subunit"/>
    <property type="match status" value="1"/>
</dbReference>
<dbReference type="PANTHER" id="PTHR38767">
    <property type="entry name" value="DNA POLYMERASE III SUBUNIT CHI"/>
    <property type="match status" value="1"/>
</dbReference>
<proteinExistence type="predicted"/>
<dbReference type="KEGG" id="ctes:O987_17300"/>
<evidence type="ECO:0000313" key="1">
    <source>
        <dbReference type="EMBL" id="AIJ47572.1"/>
    </source>
</evidence>
<evidence type="ECO:0000313" key="2">
    <source>
        <dbReference type="Proteomes" id="UP000028782"/>
    </source>
</evidence>
<dbReference type="HOGENOM" id="CLU_131584_2_0_4"/>
<dbReference type="Pfam" id="PF04364">
    <property type="entry name" value="DNA_pol3_chi"/>
    <property type="match status" value="1"/>
</dbReference>
<dbReference type="EMBL" id="CP006704">
    <property type="protein sequence ID" value="AIJ47572.1"/>
    <property type="molecule type" value="Genomic_DNA"/>
</dbReference>
<accession>A0A076PW73</accession>
<organism evidence="1 2">
    <name type="scientific">Comamonas testosteroni TK102</name>
    <dbReference type="NCBI Taxonomy" id="1392005"/>
    <lineage>
        <taxon>Bacteria</taxon>
        <taxon>Pseudomonadati</taxon>
        <taxon>Pseudomonadota</taxon>
        <taxon>Betaproteobacteria</taxon>
        <taxon>Burkholderiales</taxon>
        <taxon>Comamonadaceae</taxon>
        <taxon>Comamonas</taxon>
    </lineage>
</organism>
<dbReference type="InterPro" id="IPR036768">
    <property type="entry name" value="PolIII_chi_sf"/>
</dbReference>
<protein>
    <submittedName>
        <fullName evidence="1">DNA polymerase III subunit chi</fullName>
    </submittedName>
</protein>
<dbReference type="InterPro" id="IPR007459">
    <property type="entry name" value="DNA_pol3_chi"/>
</dbReference>
<sequence length="150" mass="16605">MLLPPIAVTEIAFHFNAPDKLGYVCRFARKALRHGARLVVLGDGAALSRLSPRLWSVSATDFLAHACESEGAQMLAASPIILAEHLQGLPHHDVLVNLTPQVPAEFERFARVVEIVSSGDEMDRQDARVRWRDYAARGFSIVRHDLNLKG</sequence>
<dbReference type="Proteomes" id="UP000028782">
    <property type="component" value="Chromosome"/>
</dbReference>
<dbReference type="GO" id="GO:0006260">
    <property type="term" value="P:DNA replication"/>
    <property type="evidence" value="ECO:0007669"/>
    <property type="project" value="InterPro"/>
</dbReference>